<name>A0ABQ5VTR6_9RHOB</name>
<comment type="caution">
    <text evidence="1">The sequence shown here is derived from an EMBL/GenBank/DDBJ whole genome shotgun (WGS) entry which is preliminary data.</text>
</comment>
<organism evidence="1 2">
    <name type="scientific">Amylibacter marinus</name>
    <dbReference type="NCBI Taxonomy" id="1475483"/>
    <lineage>
        <taxon>Bacteria</taxon>
        <taxon>Pseudomonadati</taxon>
        <taxon>Pseudomonadota</taxon>
        <taxon>Alphaproteobacteria</taxon>
        <taxon>Rhodobacterales</taxon>
        <taxon>Paracoccaceae</taxon>
        <taxon>Amylibacter</taxon>
    </lineage>
</organism>
<dbReference type="PIRSF" id="PIRSF031796">
    <property type="entry name" value="UPC031796"/>
    <property type="match status" value="1"/>
</dbReference>
<dbReference type="Pfam" id="PF06319">
    <property type="entry name" value="MmcB-like"/>
    <property type="match status" value="1"/>
</dbReference>
<evidence type="ECO:0000313" key="1">
    <source>
        <dbReference type="EMBL" id="GLQ34642.1"/>
    </source>
</evidence>
<evidence type="ECO:0008006" key="3">
    <source>
        <dbReference type="Google" id="ProtNLM"/>
    </source>
</evidence>
<dbReference type="InterPro" id="IPR009394">
    <property type="entry name" value="MmcB-like"/>
</dbReference>
<evidence type="ECO:0000313" key="2">
    <source>
        <dbReference type="Proteomes" id="UP001156694"/>
    </source>
</evidence>
<accession>A0ABQ5VTR6</accession>
<sequence>MAVDGKKLGKLLARGVTRHLAQLNYRTLTEFTLSTGRRVDVIGLGPRGEVWIVECKSSKADFQSDSKWMDYLEWCDRFFWATPLGFPLDILPKNMGIICADPYGAEIVAPAAETKLSAPRRRSLTLQFARNSAQRLHALTDPKIDT</sequence>
<dbReference type="EMBL" id="BSNN01000002">
    <property type="protein sequence ID" value="GLQ34642.1"/>
    <property type="molecule type" value="Genomic_DNA"/>
</dbReference>
<proteinExistence type="predicted"/>
<protein>
    <recommendedName>
        <fullName evidence="3">DNA repair protein MmcB-related protein</fullName>
    </recommendedName>
</protein>
<dbReference type="SUPFAM" id="SSF52980">
    <property type="entry name" value="Restriction endonuclease-like"/>
    <property type="match status" value="1"/>
</dbReference>
<dbReference type="RefSeq" id="WP_284376536.1">
    <property type="nucleotide sequence ID" value="NZ_BSNN01000002.1"/>
</dbReference>
<keyword evidence="2" id="KW-1185">Reference proteome</keyword>
<reference evidence="2" key="1">
    <citation type="journal article" date="2019" name="Int. J. Syst. Evol. Microbiol.">
        <title>The Global Catalogue of Microorganisms (GCM) 10K type strain sequencing project: providing services to taxonomists for standard genome sequencing and annotation.</title>
        <authorList>
            <consortium name="The Broad Institute Genomics Platform"/>
            <consortium name="The Broad Institute Genome Sequencing Center for Infectious Disease"/>
            <person name="Wu L."/>
            <person name="Ma J."/>
        </authorList>
    </citation>
    <scope>NUCLEOTIDE SEQUENCE [LARGE SCALE GENOMIC DNA]</scope>
    <source>
        <strain evidence="2">NBRC 110140</strain>
    </source>
</reference>
<dbReference type="InterPro" id="IPR011335">
    <property type="entry name" value="Restrct_endonuc-II-like"/>
</dbReference>
<dbReference type="Proteomes" id="UP001156694">
    <property type="component" value="Unassembled WGS sequence"/>
</dbReference>
<gene>
    <name evidence="1" type="ORF">GCM10007939_09250</name>
</gene>